<dbReference type="InterPro" id="IPR010730">
    <property type="entry name" value="HET"/>
</dbReference>
<sequence length="523" mass="61465">MYTTYESIQWRNNWDCGLIPKSSEVPEELPKPEFMPTKLIRTSDMQVVLGSQVNEGYCALSYSWNQTGDIIYNTASQKTTHIDKGKHTIIRPTYYNNNKKDMRHRGTSFSSCGATITQHVQFQGIIQQICQDFNIKYIWFDQLCIDQNDKKEKQREIHNMHRIYANAYCTIALVPEFYVSVMDWLDDTKKCFKEIGGGDNYQIAQEKITQESQWFKRLWTLEETLYSHRLLIVGRNAHVWKRDVRNLFSKKFHLFSEEALESIMVRFVLYYAHMRTSTKDHDRVFALANFFPDIMEKINIDYNQPLEDLMVQFYGLLAMRDISILLFGKHSSYISMGNSRNSNGDFTEEYHVPIQKFNLPSWTGVNGEYIRMEDGLTTSFQDYSIIGRTMQVTCSGITNSNNAFLDNYEFLHVQYKDLPPLPDNEQGYCLGVSVRLFCQETTQTIILKDQEYRLFDDQKEEDILDLHWISKRLQTLSKFMKIEKESFRWHLGGVSVNDELAISFNLTENVDVSAQYKLHRRLL</sequence>
<dbReference type="InterPro" id="IPR052895">
    <property type="entry name" value="HetReg/Transcr_Mod"/>
</dbReference>
<dbReference type="PANTHER" id="PTHR24148">
    <property type="entry name" value="ANKYRIN REPEAT DOMAIN-CONTAINING PROTEIN 39 HOMOLOG-RELATED"/>
    <property type="match status" value="1"/>
</dbReference>
<evidence type="ECO:0000313" key="2">
    <source>
        <dbReference type="EMBL" id="KAG2218344.1"/>
    </source>
</evidence>
<name>A0A8H7RWJ2_9FUNG</name>
<accession>A0A8H7RWJ2</accession>
<protein>
    <recommendedName>
        <fullName evidence="1">Heterokaryon incompatibility domain-containing protein</fullName>
    </recommendedName>
</protein>
<dbReference type="AlphaFoldDB" id="A0A8H7RWJ2"/>
<dbReference type="PANTHER" id="PTHR24148:SF64">
    <property type="entry name" value="HETEROKARYON INCOMPATIBILITY DOMAIN-CONTAINING PROTEIN"/>
    <property type="match status" value="1"/>
</dbReference>
<keyword evidence="3" id="KW-1185">Reference proteome</keyword>
<reference evidence="2 3" key="1">
    <citation type="submission" date="2020-12" db="EMBL/GenBank/DDBJ databases">
        <title>Metabolic potential, ecology and presence of endohyphal bacteria is reflected in genomic diversity of Mucoromycotina.</title>
        <authorList>
            <person name="Muszewska A."/>
            <person name="Okrasinska A."/>
            <person name="Steczkiewicz K."/>
            <person name="Drgas O."/>
            <person name="Orlowska M."/>
            <person name="Perlinska-Lenart U."/>
            <person name="Aleksandrzak-Piekarczyk T."/>
            <person name="Szatraj K."/>
            <person name="Zielenkiewicz U."/>
            <person name="Pilsyk S."/>
            <person name="Malc E."/>
            <person name="Mieczkowski P."/>
            <person name="Kruszewska J.S."/>
            <person name="Biernat P."/>
            <person name="Pawlowska J."/>
        </authorList>
    </citation>
    <scope>NUCLEOTIDE SEQUENCE [LARGE SCALE GENOMIC DNA]</scope>
    <source>
        <strain evidence="2 3">CBS 142.35</strain>
    </source>
</reference>
<evidence type="ECO:0000313" key="3">
    <source>
        <dbReference type="Proteomes" id="UP000646827"/>
    </source>
</evidence>
<organism evidence="2 3">
    <name type="scientific">Circinella minor</name>
    <dbReference type="NCBI Taxonomy" id="1195481"/>
    <lineage>
        <taxon>Eukaryota</taxon>
        <taxon>Fungi</taxon>
        <taxon>Fungi incertae sedis</taxon>
        <taxon>Mucoromycota</taxon>
        <taxon>Mucoromycotina</taxon>
        <taxon>Mucoromycetes</taxon>
        <taxon>Mucorales</taxon>
        <taxon>Lichtheimiaceae</taxon>
        <taxon>Circinella</taxon>
    </lineage>
</organism>
<feature type="domain" description="Heterokaryon incompatibility" evidence="1">
    <location>
        <begin position="57"/>
        <end position="223"/>
    </location>
</feature>
<dbReference type="EMBL" id="JAEPRB010000236">
    <property type="protein sequence ID" value="KAG2218344.1"/>
    <property type="molecule type" value="Genomic_DNA"/>
</dbReference>
<comment type="caution">
    <text evidence="2">The sequence shown here is derived from an EMBL/GenBank/DDBJ whole genome shotgun (WGS) entry which is preliminary data.</text>
</comment>
<evidence type="ECO:0000259" key="1">
    <source>
        <dbReference type="Pfam" id="PF06985"/>
    </source>
</evidence>
<dbReference type="Proteomes" id="UP000646827">
    <property type="component" value="Unassembled WGS sequence"/>
</dbReference>
<dbReference type="OrthoDB" id="5428863at2759"/>
<proteinExistence type="predicted"/>
<dbReference type="Pfam" id="PF06985">
    <property type="entry name" value="HET"/>
    <property type="match status" value="1"/>
</dbReference>
<gene>
    <name evidence="2" type="ORF">INT45_011366</name>
</gene>